<dbReference type="Proteomes" id="UP001154114">
    <property type="component" value="Chromosome 9"/>
</dbReference>
<protein>
    <submittedName>
        <fullName evidence="2">Uncharacterized protein</fullName>
    </submittedName>
</protein>
<gene>
    <name evidence="2" type="ORF">CINC_LOCUS13061</name>
</gene>
<dbReference type="AlphaFoldDB" id="A0A9N8KRX2"/>
<proteinExistence type="predicted"/>
<sequence length="192" mass="21272">MVRANKCAVDIVTEGLIVEPESRVHVLRLKPRIPAAPRKNCCEIAAREFVMSEGGASGGNYPARSPISSSTTGHSSSSHHRRTEVEKSTYKEASRYLLQSPRAQQRRAEEHDTRSYYGNGKVDEWCSHSGCREEGRRVLQSQRLPRGGSTSVAVTAVAERSFDVYKVTNACSTLMRPASDSAHDRLRRTPEA</sequence>
<organism evidence="2 3">
    <name type="scientific">Chrysodeixis includens</name>
    <name type="common">Soybean looper</name>
    <name type="synonym">Pseudoplusia includens</name>
    <dbReference type="NCBI Taxonomy" id="689277"/>
    <lineage>
        <taxon>Eukaryota</taxon>
        <taxon>Metazoa</taxon>
        <taxon>Ecdysozoa</taxon>
        <taxon>Arthropoda</taxon>
        <taxon>Hexapoda</taxon>
        <taxon>Insecta</taxon>
        <taxon>Pterygota</taxon>
        <taxon>Neoptera</taxon>
        <taxon>Endopterygota</taxon>
        <taxon>Lepidoptera</taxon>
        <taxon>Glossata</taxon>
        <taxon>Ditrysia</taxon>
        <taxon>Noctuoidea</taxon>
        <taxon>Noctuidae</taxon>
        <taxon>Plusiinae</taxon>
        <taxon>Chrysodeixis</taxon>
    </lineage>
</organism>
<feature type="compositionally biased region" description="Low complexity" evidence="1">
    <location>
        <begin position="64"/>
        <end position="76"/>
    </location>
</feature>
<evidence type="ECO:0000313" key="3">
    <source>
        <dbReference type="Proteomes" id="UP001154114"/>
    </source>
</evidence>
<keyword evidence="3" id="KW-1185">Reference proteome</keyword>
<accession>A0A9N8KRX2</accession>
<reference evidence="2" key="1">
    <citation type="submission" date="2021-12" db="EMBL/GenBank/DDBJ databases">
        <authorList>
            <person name="King R."/>
        </authorList>
    </citation>
    <scope>NUCLEOTIDE SEQUENCE</scope>
</reference>
<dbReference type="EMBL" id="LR824012">
    <property type="protein sequence ID" value="CAD0198790.1"/>
    <property type="molecule type" value="Genomic_DNA"/>
</dbReference>
<name>A0A9N8KRX2_CHRIL</name>
<evidence type="ECO:0000313" key="2">
    <source>
        <dbReference type="EMBL" id="CAD0198790.1"/>
    </source>
</evidence>
<evidence type="ECO:0000256" key="1">
    <source>
        <dbReference type="SAM" id="MobiDB-lite"/>
    </source>
</evidence>
<feature type="region of interest" description="Disordered" evidence="1">
    <location>
        <begin position="57"/>
        <end position="90"/>
    </location>
</feature>
<dbReference type="OrthoDB" id="7485364at2759"/>